<evidence type="ECO:0000313" key="1">
    <source>
        <dbReference type="EMBL" id="RVW97834.1"/>
    </source>
</evidence>
<protein>
    <submittedName>
        <fullName evidence="1">Uncharacterized protein</fullName>
    </submittedName>
</protein>
<gene>
    <name evidence="1" type="ORF">CK203_021302</name>
</gene>
<dbReference type="Proteomes" id="UP000288805">
    <property type="component" value="Unassembled WGS sequence"/>
</dbReference>
<organism evidence="1 2">
    <name type="scientific">Vitis vinifera</name>
    <name type="common">Grape</name>
    <dbReference type="NCBI Taxonomy" id="29760"/>
    <lineage>
        <taxon>Eukaryota</taxon>
        <taxon>Viridiplantae</taxon>
        <taxon>Streptophyta</taxon>
        <taxon>Embryophyta</taxon>
        <taxon>Tracheophyta</taxon>
        <taxon>Spermatophyta</taxon>
        <taxon>Magnoliopsida</taxon>
        <taxon>eudicotyledons</taxon>
        <taxon>Gunneridae</taxon>
        <taxon>Pentapetalae</taxon>
        <taxon>rosids</taxon>
        <taxon>Vitales</taxon>
        <taxon>Vitaceae</taxon>
        <taxon>Viteae</taxon>
        <taxon>Vitis</taxon>
    </lineage>
</organism>
<accession>A0A438IM91</accession>
<sequence>MPEWKLCPDRKSEEADLETHPQVQAGTMEASGRAHQISIFLSIIELVF</sequence>
<dbReference type="EMBL" id="QGNW01000097">
    <property type="protein sequence ID" value="RVW97834.1"/>
    <property type="molecule type" value="Genomic_DNA"/>
</dbReference>
<evidence type="ECO:0000313" key="2">
    <source>
        <dbReference type="Proteomes" id="UP000288805"/>
    </source>
</evidence>
<comment type="caution">
    <text evidence="1">The sequence shown here is derived from an EMBL/GenBank/DDBJ whole genome shotgun (WGS) entry which is preliminary data.</text>
</comment>
<dbReference type="AlphaFoldDB" id="A0A438IM91"/>
<reference evidence="1 2" key="1">
    <citation type="journal article" date="2018" name="PLoS Genet.">
        <title>Population sequencing reveals clonal diversity and ancestral inbreeding in the grapevine cultivar Chardonnay.</title>
        <authorList>
            <person name="Roach M.J."/>
            <person name="Johnson D.L."/>
            <person name="Bohlmann J."/>
            <person name="van Vuuren H.J."/>
            <person name="Jones S.J."/>
            <person name="Pretorius I.S."/>
            <person name="Schmidt S.A."/>
            <person name="Borneman A.R."/>
        </authorList>
    </citation>
    <scope>NUCLEOTIDE SEQUENCE [LARGE SCALE GENOMIC DNA]</scope>
    <source>
        <strain evidence="2">cv. Chardonnay</strain>
        <tissue evidence="1">Leaf</tissue>
    </source>
</reference>
<proteinExistence type="predicted"/>
<name>A0A438IM91_VITVI</name>